<keyword evidence="4" id="KW-1185">Reference proteome</keyword>
<dbReference type="Proteomes" id="UP000603904">
    <property type="component" value="Unassembled WGS sequence"/>
</dbReference>
<keyword evidence="2" id="KW-0472">Membrane</keyword>
<feature type="transmembrane region" description="Helical" evidence="2">
    <location>
        <begin position="80"/>
        <end position="106"/>
    </location>
</feature>
<feature type="transmembrane region" description="Helical" evidence="2">
    <location>
        <begin position="208"/>
        <end position="230"/>
    </location>
</feature>
<dbReference type="InterPro" id="IPR018750">
    <property type="entry name" value="DUF2306_membrane"/>
</dbReference>
<organism evidence="3 4">
    <name type="scientific">Microbispora corallina</name>
    <dbReference type="NCBI Taxonomy" id="83302"/>
    <lineage>
        <taxon>Bacteria</taxon>
        <taxon>Bacillati</taxon>
        <taxon>Actinomycetota</taxon>
        <taxon>Actinomycetes</taxon>
        <taxon>Streptosporangiales</taxon>
        <taxon>Streptosporangiaceae</taxon>
        <taxon>Microbispora</taxon>
    </lineage>
</organism>
<evidence type="ECO:0008006" key="5">
    <source>
        <dbReference type="Google" id="ProtNLM"/>
    </source>
</evidence>
<feature type="region of interest" description="Disordered" evidence="1">
    <location>
        <begin position="1"/>
        <end position="26"/>
    </location>
</feature>
<gene>
    <name evidence="3" type="ORF">Mco01_29800</name>
</gene>
<proteinExistence type="predicted"/>
<keyword evidence="2" id="KW-1133">Transmembrane helix</keyword>
<feature type="transmembrane region" description="Helical" evidence="2">
    <location>
        <begin position="118"/>
        <end position="139"/>
    </location>
</feature>
<protein>
    <recommendedName>
        <fullName evidence="5">DUF2306 domain-containing protein</fullName>
    </recommendedName>
</protein>
<feature type="transmembrane region" description="Helical" evidence="2">
    <location>
        <begin position="145"/>
        <end position="166"/>
    </location>
</feature>
<evidence type="ECO:0000313" key="4">
    <source>
        <dbReference type="Proteomes" id="UP000603904"/>
    </source>
</evidence>
<feature type="transmembrane region" description="Helical" evidence="2">
    <location>
        <begin position="39"/>
        <end position="60"/>
    </location>
</feature>
<sequence>MTQDVETAGVQATWTHEPPQRTRGRAAAPRERVPWWRGAWAVAFAVLVVFNLIWALPTYLTFDPALSRIPLSPNFPGHLHYPTVVIHAITGNVTMVTGFLQLLPWLRRRSVRFHRVSGWLYVFAGALPAALLGLALLPFSQAPTGRVGLFGMAVAWIVTTVQGYRMQRAHRYAEHRRWMYYSFALALGTSWGRVVVIFMGITGVQFDMMLFLEAISWGWVLNVLVAKWLVERRRRRPARAAA</sequence>
<evidence type="ECO:0000313" key="3">
    <source>
        <dbReference type="EMBL" id="GIH39980.1"/>
    </source>
</evidence>
<keyword evidence="2" id="KW-0812">Transmembrane</keyword>
<name>A0ABQ4FYV3_9ACTN</name>
<dbReference type="EMBL" id="BOOC01000011">
    <property type="protein sequence ID" value="GIH39980.1"/>
    <property type="molecule type" value="Genomic_DNA"/>
</dbReference>
<accession>A0ABQ4FYV3</accession>
<dbReference type="RefSeq" id="WP_204057450.1">
    <property type="nucleotide sequence ID" value="NZ_BAAAGP010000011.1"/>
</dbReference>
<dbReference type="Pfam" id="PF10067">
    <property type="entry name" value="DUF2306"/>
    <property type="match status" value="1"/>
</dbReference>
<reference evidence="3 4" key="1">
    <citation type="submission" date="2021-01" db="EMBL/GenBank/DDBJ databases">
        <title>Whole genome shotgun sequence of Microbispora corallina NBRC 16416.</title>
        <authorList>
            <person name="Komaki H."/>
            <person name="Tamura T."/>
        </authorList>
    </citation>
    <scope>NUCLEOTIDE SEQUENCE [LARGE SCALE GENOMIC DNA]</scope>
    <source>
        <strain evidence="3 4">NBRC 16416</strain>
    </source>
</reference>
<evidence type="ECO:0000256" key="1">
    <source>
        <dbReference type="SAM" id="MobiDB-lite"/>
    </source>
</evidence>
<comment type="caution">
    <text evidence="3">The sequence shown here is derived from an EMBL/GenBank/DDBJ whole genome shotgun (WGS) entry which is preliminary data.</text>
</comment>
<evidence type="ECO:0000256" key="2">
    <source>
        <dbReference type="SAM" id="Phobius"/>
    </source>
</evidence>
<feature type="transmembrane region" description="Helical" evidence="2">
    <location>
        <begin position="178"/>
        <end position="202"/>
    </location>
</feature>
<feature type="compositionally biased region" description="Polar residues" evidence="1">
    <location>
        <begin position="1"/>
        <end position="14"/>
    </location>
</feature>